<dbReference type="EMBL" id="UOGD01000378">
    <property type="protein sequence ID" value="VAX27319.1"/>
    <property type="molecule type" value="Genomic_DNA"/>
</dbReference>
<accession>A0A3B1CAT6</accession>
<sequence length="128" mass="14717">MTRITDKDRIDSLIKHFWENGFLTLSRKHGTYLPSPSPIGDYEVDAVGKLNKKYVLGLTLEKEDIENPNILRKIKFLANQKNKFSLQKVTLFLGCPDELRSDLESLLLQLDENLRNNIKIVSTSLNND</sequence>
<dbReference type="AlphaFoldDB" id="A0A3B1CAT6"/>
<evidence type="ECO:0000313" key="1">
    <source>
        <dbReference type="EMBL" id="VAX27319.1"/>
    </source>
</evidence>
<gene>
    <name evidence="1" type="ORF">MNBD_IGNAVI01-1172</name>
</gene>
<reference evidence="1" key="1">
    <citation type="submission" date="2018-06" db="EMBL/GenBank/DDBJ databases">
        <authorList>
            <person name="Zhirakovskaya E."/>
        </authorList>
    </citation>
    <scope>NUCLEOTIDE SEQUENCE</scope>
</reference>
<name>A0A3B1CAT6_9ZZZZ</name>
<protein>
    <submittedName>
        <fullName evidence="1">Uncharacterized protein</fullName>
    </submittedName>
</protein>
<organism evidence="1">
    <name type="scientific">hydrothermal vent metagenome</name>
    <dbReference type="NCBI Taxonomy" id="652676"/>
    <lineage>
        <taxon>unclassified sequences</taxon>
        <taxon>metagenomes</taxon>
        <taxon>ecological metagenomes</taxon>
    </lineage>
</organism>
<proteinExistence type="predicted"/>